<dbReference type="EMBL" id="CAJOBB010000444">
    <property type="protein sequence ID" value="CAF3680861.1"/>
    <property type="molecule type" value="Genomic_DNA"/>
</dbReference>
<comment type="caution">
    <text evidence="3">The sequence shown here is derived from an EMBL/GenBank/DDBJ whole genome shotgun (WGS) entry which is preliminary data.</text>
</comment>
<keyword evidence="1" id="KW-1133">Transmembrane helix</keyword>
<evidence type="ECO:0000313" key="5">
    <source>
        <dbReference type="Proteomes" id="UP000663860"/>
    </source>
</evidence>
<evidence type="ECO:0000313" key="3">
    <source>
        <dbReference type="EMBL" id="CAF0724245.1"/>
    </source>
</evidence>
<organism evidence="3 5">
    <name type="scientific">Adineta steineri</name>
    <dbReference type="NCBI Taxonomy" id="433720"/>
    <lineage>
        <taxon>Eukaryota</taxon>
        <taxon>Metazoa</taxon>
        <taxon>Spiralia</taxon>
        <taxon>Gnathifera</taxon>
        <taxon>Rotifera</taxon>
        <taxon>Eurotatoria</taxon>
        <taxon>Bdelloidea</taxon>
        <taxon>Adinetida</taxon>
        <taxon>Adinetidae</taxon>
        <taxon>Adineta</taxon>
    </lineage>
</organism>
<keyword evidence="2" id="KW-0732">Signal</keyword>
<reference evidence="3" key="1">
    <citation type="submission" date="2021-02" db="EMBL/GenBank/DDBJ databases">
        <authorList>
            <person name="Nowell W R."/>
        </authorList>
    </citation>
    <scope>NUCLEOTIDE SEQUENCE</scope>
</reference>
<evidence type="ECO:0000256" key="2">
    <source>
        <dbReference type="SAM" id="SignalP"/>
    </source>
</evidence>
<dbReference type="Proteomes" id="UP000663860">
    <property type="component" value="Unassembled WGS sequence"/>
</dbReference>
<evidence type="ECO:0000256" key="1">
    <source>
        <dbReference type="SAM" id="Phobius"/>
    </source>
</evidence>
<proteinExistence type="predicted"/>
<evidence type="ECO:0000313" key="4">
    <source>
        <dbReference type="EMBL" id="CAF3680861.1"/>
    </source>
</evidence>
<feature type="transmembrane region" description="Helical" evidence="1">
    <location>
        <begin position="144"/>
        <end position="167"/>
    </location>
</feature>
<dbReference type="AlphaFoldDB" id="A0A813MTJ5"/>
<feature type="chain" id="PRO_5036409038" evidence="2">
    <location>
        <begin position="18"/>
        <end position="226"/>
    </location>
</feature>
<gene>
    <name evidence="3" type="ORF">IZO911_LOCUS2255</name>
    <name evidence="4" type="ORF">KXQ929_LOCUS9662</name>
</gene>
<sequence length="226" mass="26321">MIPILVFLVLILNEIHGKFLTNPESSSFVLLRHIRLLTNDEPYYIRCPYNLNHLTLQLLNYSNSYCSNLYSTSNNNQCQNHQSPCRFHAKRIQLHCNHHSYSNHVDVSYQCSYKTVISPPIRHKTFTLHALSFPTNFADSEESIVLFVISFGIVITLWIFICCICFIRCRHANEKCQLLSYQSYPKVNHNLLSKKNNSKIADNICLHVDPYESNHISSLRTIQFAR</sequence>
<keyword evidence="1" id="KW-0472">Membrane</keyword>
<name>A0A813MTJ5_9BILA</name>
<dbReference type="Proteomes" id="UP000663868">
    <property type="component" value="Unassembled WGS sequence"/>
</dbReference>
<dbReference type="EMBL" id="CAJNOE010000011">
    <property type="protein sequence ID" value="CAF0724245.1"/>
    <property type="molecule type" value="Genomic_DNA"/>
</dbReference>
<protein>
    <submittedName>
        <fullName evidence="3">Uncharacterized protein</fullName>
    </submittedName>
</protein>
<keyword evidence="1" id="KW-0812">Transmembrane</keyword>
<feature type="signal peptide" evidence="2">
    <location>
        <begin position="1"/>
        <end position="17"/>
    </location>
</feature>
<accession>A0A813MTJ5</accession>